<evidence type="ECO:0000256" key="5">
    <source>
        <dbReference type="ARBA" id="ARBA00022777"/>
    </source>
</evidence>
<evidence type="ECO:0000256" key="6">
    <source>
        <dbReference type="ARBA" id="ARBA00022840"/>
    </source>
</evidence>
<dbReference type="GO" id="GO:0009088">
    <property type="term" value="P:threonine biosynthetic process"/>
    <property type="evidence" value="ECO:0007669"/>
    <property type="project" value="UniProtKB-UniRule"/>
</dbReference>
<dbReference type="UniPathway" id="UPA00050">
    <property type="reaction ID" value="UER00064"/>
</dbReference>
<evidence type="ECO:0000256" key="7">
    <source>
        <dbReference type="ARBA" id="ARBA00038240"/>
    </source>
</evidence>
<dbReference type="InterPro" id="IPR050249">
    <property type="entry name" value="Pseudomonas-type_ThrB"/>
</dbReference>
<protein>
    <recommendedName>
        <fullName evidence="8 9">Homoserine kinase</fullName>
        <shortName evidence="8">HK</shortName>
        <shortName evidence="8">HSK</shortName>
        <ecNumber evidence="8 9">2.7.1.39</ecNumber>
    </recommendedName>
</protein>
<keyword evidence="3 8" id="KW-0791">Threonine biosynthesis</keyword>
<evidence type="ECO:0000259" key="10">
    <source>
        <dbReference type="Pfam" id="PF01636"/>
    </source>
</evidence>
<comment type="caution">
    <text evidence="11">The sequence shown here is derived from an EMBL/GenBank/DDBJ whole genome shotgun (WGS) entry which is preliminary data.</text>
</comment>
<keyword evidence="5 8" id="KW-0418">Kinase</keyword>
<dbReference type="Pfam" id="PF01636">
    <property type="entry name" value="APH"/>
    <property type="match status" value="1"/>
</dbReference>
<comment type="catalytic activity">
    <reaction evidence="8">
        <text>L-homoserine + ATP = O-phospho-L-homoserine + ADP + H(+)</text>
        <dbReference type="Rhea" id="RHEA:13985"/>
        <dbReference type="ChEBI" id="CHEBI:15378"/>
        <dbReference type="ChEBI" id="CHEBI:30616"/>
        <dbReference type="ChEBI" id="CHEBI:57476"/>
        <dbReference type="ChEBI" id="CHEBI:57590"/>
        <dbReference type="ChEBI" id="CHEBI:456216"/>
        <dbReference type="EC" id="2.7.1.39"/>
    </reaction>
</comment>
<reference evidence="11" key="1">
    <citation type="submission" date="2021-02" db="EMBL/GenBank/DDBJ databases">
        <authorList>
            <person name="Han P."/>
        </authorList>
    </citation>
    <scope>NUCLEOTIDE SEQUENCE</scope>
    <source>
        <strain evidence="11">Nitrosomonas nitrosa 18-3D</strain>
    </source>
</reference>
<organism evidence="11 12">
    <name type="scientific">Nitrosomonas nitrosa</name>
    <dbReference type="NCBI Taxonomy" id="52442"/>
    <lineage>
        <taxon>Bacteria</taxon>
        <taxon>Pseudomonadati</taxon>
        <taxon>Pseudomonadota</taxon>
        <taxon>Betaproteobacteria</taxon>
        <taxon>Nitrosomonadales</taxon>
        <taxon>Nitrosomonadaceae</taxon>
        <taxon>Nitrosomonas</taxon>
    </lineage>
</organism>
<dbReference type="Gene3D" id="3.30.200.20">
    <property type="entry name" value="Phosphorylase Kinase, domain 1"/>
    <property type="match status" value="1"/>
</dbReference>
<comment type="pathway">
    <text evidence="8">Amino-acid biosynthesis; L-threonine biosynthesis; L-threonine from L-aspartate: step 4/5.</text>
</comment>
<dbReference type="InterPro" id="IPR002575">
    <property type="entry name" value="Aminoglycoside_PTrfase"/>
</dbReference>
<dbReference type="InterPro" id="IPR011009">
    <property type="entry name" value="Kinase-like_dom_sf"/>
</dbReference>
<evidence type="ECO:0000256" key="1">
    <source>
        <dbReference type="ARBA" id="ARBA00022605"/>
    </source>
</evidence>
<dbReference type="PANTHER" id="PTHR21064:SF6">
    <property type="entry name" value="AMINOGLYCOSIDE PHOSPHOTRANSFERASE DOMAIN-CONTAINING PROTEIN"/>
    <property type="match status" value="1"/>
</dbReference>
<dbReference type="SUPFAM" id="SSF56112">
    <property type="entry name" value="Protein kinase-like (PK-like)"/>
    <property type="match status" value="1"/>
</dbReference>
<dbReference type="GO" id="GO:0004413">
    <property type="term" value="F:homoserine kinase activity"/>
    <property type="evidence" value="ECO:0007669"/>
    <property type="project" value="UniProtKB-UniRule"/>
</dbReference>
<sequence>MSVFTPVTQEQLAVWLQNYELGSLIDLQGISSGIENTNYLVKTSLGKYILTLFEKLTAAELPFYLNLMAHLSDCGIPCPHPVATRAQKFLGELNGKPASIVTFLPGKSLIHPTPAQCAEIGEILAKMHLAGLSYPTKMDNPRGFKWWRSASEAVMPFLDKAEQALLQEELRFQSQHQTELLPQGVIHADLFRDNVLFSDNTVGGIIDFYFACNDALLYDLAITVNDWCISEEMTLDDKRVQALLTAYHQVRPLAAGEHAAWPRMLRAGALRFWISRLYDYHLPRAGELTHKKDPTHFKAILQLHLSHHTQLMQIWVD</sequence>
<dbReference type="NCBIfam" id="TIGR00938">
    <property type="entry name" value="thrB_alt"/>
    <property type="match status" value="1"/>
</dbReference>
<keyword evidence="6 8" id="KW-0067">ATP-binding</keyword>
<name>A0A8H8YYZ7_9PROT</name>
<dbReference type="RefSeq" id="WP_204799408.1">
    <property type="nucleotide sequence ID" value="NZ_CAJNAP010000005.1"/>
</dbReference>
<keyword evidence="1 8" id="KW-0028">Amino-acid biosynthesis</keyword>
<gene>
    <name evidence="8 11" type="primary">thrB</name>
    <name evidence="11" type="ORF">NMYAN_130053</name>
</gene>
<proteinExistence type="inferred from homology"/>
<dbReference type="EMBL" id="CAJNAP010000005">
    <property type="protein sequence ID" value="CAE6494355.1"/>
    <property type="molecule type" value="Genomic_DNA"/>
</dbReference>
<accession>A0A8H8YYZ7</accession>
<keyword evidence="4 8" id="KW-0547">Nucleotide-binding</keyword>
<dbReference type="NCBIfam" id="NF003558">
    <property type="entry name" value="PRK05231.1"/>
    <property type="match status" value="1"/>
</dbReference>
<evidence type="ECO:0000313" key="11">
    <source>
        <dbReference type="EMBL" id="CAE6494355.1"/>
    </source>
</evidence>
<dbReference type="GO" id="GO:0005524">
    <property type="term" value="F:ATP binding"/>
    <property type="evidence" value="ECO:0007669"/>
    <property type="project" value="UniProtKB-KW"/>
</dbReference>
<evidence type="ECO:0000313" key="12">
    <source>
        <dbReference type="Proteomes" id="UP000601736"/>
    </source>
</evidence>
<evidence type="ECO:0000256" key="4">
    <source>
        <dbReference type="ARBA" id="ARBA00022741"/>
    </source>
</evidence>
<feature type="domain" description="Aminoglycoside phosphotransferase" evidence="10">
    <location>
        <begin position="27"/>
        <end position="253"/>
    </location>
</feature>
<comment type="similarity">
    <text evidence="7 8">Belongs to the pseudomonas-type ThrB family.</text>
</comment>
<dbReference type="EC" id="2.7.1.39" evidence="8 9"/>
<evidence type="ECO:0000256" key="8">
    <source>
        <dbReference type="HAMAP-Rule" id="MF_00301"/>
    </source>
</evidence>
<dbReference type="Proteomes" id="UP000601736">
    <property type="component" value="Unassembled WGS sequence"/>
</dbReference>
<keyword evidence="2 8" id="KW-0808">Transferase</keyword>
<evidence type="ECO:0000256" key="3">
    <source>
        <dbReference type="ARBA" id="ARBA00022697"/>
    </source>
</evidence>
<dbReference type="AlphaFoldDB" id="A0A8H8YYZ7"/>
<dbReference type="CDD" id="cd05153">
    <property type="entry name" value="HomoserineK_II"/>
    <property type="match status" value="1"/>
</dbReference>
<dbReference type="PANTHER" id="PTHR21064">
    <property type="entry name" value="AMINOGLYCOSIDE PHOSPHOTRANSFERASE DOMAIN-CONTAINING PROTEIN-RELATED"/>
    <property type="match status" value="1"/>
</dbReference>
<dbReference type="HAMAP" id="MF_00301">
    <property type="entry name" value="Homoser_kinase_2"/>
    <property type="match status" value="1"/>
</dbReference>
<evidence type="ECO:0000256" key="9">
    <source>
        <dbReference type="NCBIfam" id="TIGR00938"/>
    </source>
</evidence>
<dbReference type="InterPro" id="IPR005280">
    <property type="entry name" value="Homoserine_kinase_II"/>
</dbReference>
<dbReference type="Gene3D" id="3.90.1200.10">
    <property type="match status" value="1"/>
</dbReference>
<evidence type="ECO:0000256" key="2">
    <source>
        <dbReference type="ARBA" id="ARBA00022679"/>
    </source>
</evidence>